<dbReference type="AlphaFoldDB" id="A0A8X7TQA7"/>
<dbReference type="PANTHER" id="PTHR46087:SF11">
    <property type="entry name" value="PROTEIN SEMI-ROLLED LEAF 2"/>
    <property type="match status" value="1"/>
</dbReference>
<protein>
    <submittedName>
        <fullName evidence="1">Uncharacterized protein</fullName>
    </submittedName>
</protein>
<gene>
    <name evidence="1" type="ORF">Bca52824_089244</name>
</gene>
<sequence length="88" mass="10157">MPKVWAKISLQRMFNLAKESTTLRQILDPMLSYFTSRRQWTPPNSLAMIVQPDATYLTETSGSQQLMLSSVVRHPDNRHVPNDPLLFL</sequence>
<proteinExistence type="predicted"/>
<organism evidence="1 2">
    <name type="scientific">Brassica carinata</name>
    <name type="common">Ethiopian mustard</name>
    <name type="synonym">Abyssinian cabbage</name>
    <dbReference type="NCBI Taxonomy" id="52824"/>
    <lineage>
        <taxon>Eukaryota</taxon>
        <taxon>Viridiplantae</taxon>
        <taxon>Streptophyta</taxon>
        <taxon>Embryophyta</taxon>
        <taxon>Tracheophyta</taxon>
        <taxon>Spermatophyta</taxon>
        <taxon>Magnoliopsida</taxon>
        <taxon>eudicotyledons</taxon>
        <taxon>Gunneridae</taxon>
        <taxon>Pentapetalae</taxon>
        <taxon>rosids</taxon>
        <taxon>malvids</taxon>
        <taxon>Brassicales</taxon>
        <taxon>Brassicaceae</taxon>
        <taxon>Brassiceae</taxon>
        <taxon>Brassica</taxon>
    </lineage>
</organism>
<keyword evidence="2" id="KW-1185">Reference proteome</keyword>
<dbReference type="PANTHER" id="PTHR46087">
    <property type="entry name" value="PUTATIVE, EXPRESSED-RELATED"/>
    <property type="match status" value="1"/>
</dbReference>
<evidence type="ECO:0000313" key="2">
    <source>
        <dbReference type="Proteomes" id="UP000886595"/>
    </source>
</evidence>
<reference evidence="1 2" key="1">
    <citation type="submission" date="2020-02" db="EMBL/GenBank/DDBJ databases">
        <authorList>
            <person name="Ma Q."/>
            <person name="Huang Y."/>
            <person name="Song X."/>
            <person name="Pei D."/>
        </authorList>
    </citation>
    <scope>NUCLEOTIDE SEQUENCE [LARGE SCALE GENOMIC DNA]</scope>
    <source>
        <strain evidence="1">Sxm20200214</strain>
        <tissue evidence="1">Leaf</tissue>
    </source>
</reference>
<dbReference type="Proteomes" id="UP000886595">
    <property type="component" value="Unassembled WGS sequence"/>
</dbReference>
<dbReference type="OrthoDB" id="1743726at2759"/>
<name>A0A8X7TQA7_BRACI</name>
<dbReference type="InterPro" id="IPR055296">
    <property type="entry name" value="SRL2-like"/>
</dbReference>
<dbReference type="EMBL" id="JAAMPC010000017">
    <property type="protein sequence ID" value="KAG2249616.1"/>
    <property type="molecule type" value="Genomic_DNA"/>
</dbReference>
<evidence type="ECO:0000313" key="1">
    <source>
        <dbReference type="EMBL" id="KAG2249616.1"/>
    </source>
</evidence>
<accession>A0A8X7TQA7</accession>
<comment type="caution">
    <text evidence="1">The sequence shown here is derived from an EMBL/GenBank/DDBJ whole genome shotgun (WGS) entry which is preliminary data.</text>
</comment>